<dbReference type="AlphaFoldDB" id="A0A8H6JP64"/>
<dbReference type="Pfam" id="PF03443">
    <property type="entry name" value="AA9"/>
    <property type="match status" value="1"/>
</dbReference>
<organism evidence="14 15">
    <name type="scientific">Colletotrichum plurivorum</name>
    <dbReference type="NCBI Taxonomy" id="2175906"/>
    <lineage>
        <taxon>Eukaryota</taxon>
        <taxon>Fungi</taxon>
        <taxon>Dikarya</taxon>
        <taxon>Ascomycota</taxon>
        <taxon>Pezizomycotina</taxon>
        <taxon>Sordariomycetes</taxon>
        <taxon>Hypocreomycetidae</taxon>
        <taxon>Glomerellales</taxon>
        <taxon>Glomerellaceae</taxon>
        <taxon>Colletotrichum</taxon>
        <taxon>Colletotrichum orchidearum species complex</taxon>
    </lineage>
</organism>
<evidence type="ECO:0000313" key="15">
    <source>
        <dbReference type="Proteomes" id="UP000654918"/>
    </source>
</evidence>
<evidence type="ECO:0000256" key="12">
    <source>
        <dbReference type="SAM" id="MobiDB-lite"/>
    </source>
</evidence>
<keyword evidence="8" id="KW-0624">Polysaccharide degradation</keyword>
<dbReference type="Gene3D" id="2.70.50.70">
    <property type="match status" value="1"/>
</dbReference>
<evidence type="ECO:0000313" key="14">
    <source>
        <dbReference type="EMBL" id="KAF6816779.1"/>
    </source>
</evidence>
<dbReference type="GO" id="GO:0030245">
    <property type="term" value="P:cellulose catabolic process"/>
    <property type="evidence" value="ECO:0007669"/>
    <property type="project" value="UniProtKB-KW"/>
</dbReference>
<comment type="catalytic activity">
    <reaction evidence="10">
        <text>[(1-&gt;4)-beta-D-glucosyl]n+m + reduced acceptor + O2 = 4-dehydro-beta-D-glucosyl-[(1-&gt;4)-beta-D-glucosyl]n-1 + [(1-&gt;4)-beta-D-glucosyl]m + acceptor + H2O.</text>
        <dbReference type="EC" id="1.14.99.56"/>
    </reaction>
</comment>
<evidence type="ECO:0000256" key="11">
    <source>
        <dbReference type="ARBA" id="ARBA00047174"/>
    </source>
</evidence>
<comment type="similarity">
    <text evidence="9">Belongs to the polysaccharide monooxygenase AA9 family.</text>
</comment>
<keyword evidence="6" id="KW-1015">Disulfide bond</keyword>
<feature type="domain" description="Auxiliary Activity family 9 catalytic" evidence="13">
    <location>
        <begin position="20"/>
        <end position="219"/>
    </location>
</feature>
<evidence type="ECO:0000256" key="7">
    <source>
        <dbReference type="ARBA" id="ARBA00023277"/>
    </source>
</evidence>
<feature type="region of interest" description="Disordered" evidence="12">
    <location>
        <begin position="229"/>
        <end position="263"/>
    </location>
</feature>
<evidence type="ECO:0000256" key="3">
    <source>
        <dbReference type="ARBA" id="ARBA00022525"/>
    </source>
</evidence>
<evidence type="ECO:0000256" key="5">
    <source>
        <dbReference type="ARBA" id="ARBA00023001"/>
    </source>
</evidence>
<evidence type="ECO:0000256" key="4">
    <source>
        <dbReference type="ARBA" id="ARBA00022729"/>
    </source>
</evidence>
<reference evidence="14" key="1">
    <citation type="journal article" date="2020" name="Phytopathology">
        <title>Genome Sequence Resources of Colletotrichum truncatum, C. plurivorum, C. musicola, and C. sojae: Four Species Pathogenic to Soybean (Glycine max).</title>
        <authorList>
            <person name="Rogerio F."/>
            <person name="Boufleur T.R."/>
            <person name="Ciampi-Guillardi M."/>
            <person name="Sukno S.A."/>
            <person name="Thon M.R."/>
            <person name="Massola Junior N.S."/>
            <person name="Baroncelli R."/>
        </authorList>
    </citation>
    <scope>NUCLEOTIDE SEQUENCE</scope>
    <source>
        <strain evidence="14">LFN00145</strain>
    </source>
</reference>
<proteinExistence type="inferred from homology"/>
<keyword evidence="3" id="KW-0964">Secreted</keyword>
<evidence type="ECO:0000256" key="6">
    <source>
        <dbReference type="ARBA" id="ARBA00023157"/>
    </source>
</evidence>
<comment type="subcellular location">
    <subcellularLocation>
        <location evidence="2">Secreted</location>
    </subcellularLocation>
</comment>
<evidence type="ECO:0000259" key="13">
    <source>
        <dbReference type="Pfam" id="PF03443"/>
    </source>
</evidence>
<dbReference type="Proteomes" id="UP000654918">
    <property type="component" value="Unassembled WGS sequence"/>
</dbReference>
<accession>A0A8H6JP64</accession>
<dbReference type="CDD" id="cd21175">
    <property type="entry name" value="LPMO_AA9"/>
    <property type="match status" value="1"/>
</dbReference>
<sequence>MKFSAVAAVAALAPSFVSAHYFFAHLYVNDVKSAEYEYVRRSTQGFQPHFGPSIMTSNDMRCNTGSQANAARTKIAKVKAGDTIGFGTNLGAQIQHPGPIQVYMSKAPGAVTSYDGSGDWFKIYQLSPKNPVTADVSSWKVYNKNRIDFAIPKDIPAGQYLVRIEHIGLHRPSGTEMYFNYAHVEVSNTGGSLPRQTAKIPGMYKPTDAGIKFSIYGGAKTYPFPGPALISSGKNAKREEEVEERDVDEAKPRFSRRYAPNME</sequence>
<keyword evidence="15" id="KW-1185">Reference proteome</keyword>
<dbReference type="InterPro" id="IPR005103">
    <property type="entry name" value="AA9_LPMO"/>
</dbReference>
<gene>
    <name evidence="14" type="ORF">CPLU01_13761</name>
</gene>
<keyword evidence="7" id="KW-0119">Carbohydrate metabolism</keyword>
<evidence type="ECO:0000256" key="9">
    <source>
        <dbReference type="ARBA" id="ARBA00044502"/>
    </source>
</evidence>
<evidence type="ECO:0000256" key="1">
    <source>
        <dbReference type="ARBA" id="ARBA00001973"/>
    </source>
</evidence>
<evidence type="ECO:0000256" key="2">
    <source>
        <dbReference type="ARBA" id="ARBA00004613"/>
    </source>
</evidence>
<dbReference type="InterPro" id="IPR049892">
    <property type="entry name" value="AA9"/>
</dbReference>
<dbReference type="EC" id="1.14.99.56" evidence="11"/>
<keyword evidence="4" id="KW-0732">Signal</keyword>
<name>A0A8H6JP64_9PEZI</name>
<dbReference type="PANTHER" id="PTHR33353:SF2">
    <property type="entry name" value="ENDO-BETA-1,4-GLUCANASE D"/>
    <property type="match status" value="1"/>
</dbReference>
<protein>
    <recommendedName>
        <fullName evidence="11">lytic cellulose monooxygenase (C4-dehydrogenating)</fullName>
        <ecNumber evidence="11">1.14.99.56</ecNumber>
    </recommendedName>
</protein>
<dbReference type="PANTHER" id="PTHR33353">
    <property type="entry name" value="PUTATIVE (AFU_ORTHOLOGUE AFUA_1G12560)-RELATED"/>
    <property type="match status" value="1"/>
</dbReference>
<evidence type="ECO:0000256" key="8">
    <source>
        <dbReference type="ARBA" id="ARBA00023326"/>
    </source>
</evidence>
<evidence type="ECO:0000256" key="10">
    <source>
        <dbReference type="ARBA" id="ARBA00045077"/>
    </source>
</evidence>
<keyword evidence="5" id="KW-0136">Cellulose degradation</keyword>
<comment type="caution">
    <text evidence="14">The sequence shown here is derived from an EMBL/GenBank/DDBJ whole genome shotgun (WGS) entry which is preliminary data.</text>
</comment>
<dbReference type="EMBL" id="WIGO01000329">
    <property type="protein sequence ID" value="KAF6816779.1"/>
    <property type="molecule type" value="Genomic_DNA"/>
</dbReference>
<dbReference type="GO" id="GO:0005576">
    <property type="term" value="C:extracellular region"/>
    <property type="evidence" value="ECO:0007669"/>
    <property type="project" value="UniProtKB-SubCell"/>
</dbReference>
<comment type="cofactor">
    <cofactor evidence="1">
        <name>Cu(2+)</name>
        <dbReference type="ChEBI" id="CHEBI:29036"/>
    </cofactor>
</comment>